<dbReference type="PANTHER" id="PTHR43390">
    <property type="entry name" value="SIGNAL PEPTIDASE I"/>
    <property type="match status" value="1"/>
</dbReference>
<keyword evidence="4 6" id="KW-0378">Hydrolase</keyword>
<dbReference type="Proteomes" id="UP000034498">
    <property type="component" value="Unassembled WGS sequence"/>
</dbReference>
<organism evidence="8 9">
    <name type="scientific">Berkelbacteria bacterium GW2011_GWB1_38_5</name>
    <dbReference type="NCBI Taxonomy" id="1618336"/>
    <lineage>
        <taxon>Bacteria</taxon>
        <taxon>Candidatus Berkelbacteria</taxon>
    </lineage>
</organism>
<comment type="similarity">
    <text evidence="2 6">Belongs to the peptidase S26 family.</text>
</comment>
<feature type="active site" evidence="5">
    <location>
        <position position="99"/>
    </location>
</feature>
<dbReference type="EMBL" id="LBUX01000018">
    <property type="protein sequence ID" value="KKQ73965.1"/>
    <property type="molecule type" value="Genomic_DNA"/>
</dbReference>
<dbReference type="AlphaFoldDB" id="A0A0G0KEM7"/>
<evidence type="ECO:0000256" key="5">
    <source>
        <dbReference type="PIRSR" id="PIRSR600223-1"/>
    </source>
</evidence>
<evidence type="ECO:0000256" key="2">
    <source>
        <dbReference type="ARBA" id="ARBA00009370"/>
    </source>
</evidence>
<evidence type="ECO:0000259" key="7">
    <source>
        <dbReference type="Pfam" id="PF10502"/>
    </source>
</evidence>
<dbReference type="PATRIC" id="fig|1618336.3.peg.330"/>
<dbReference type="PRINTS" id="PR00727">
    <property type="entry name" value="LEADERPTASE"/>
</dbReference>
<dbReference type="InterPro" id="IPR000223">
    <property type="entry name" value="Pept_S26A_signal_pept_1"/>
</dbReference>
<dbReference type="PROSITE" id="PS00760">
    <property type="entry name" value="SPASE_I_2"/>
    <property type="match status" value="1"/>
</dbReference>
<keyword evidence="6" id="KW-0472">Membrane</keyword>
<dbReference type="PANTHER" id="PTHR43390:SF1">
    <property type="entry name" value="CHLOROPLAST PROCESSING PEPTIDASE"/>
    <property type="match status" value="1"/>
</dbReference>
<dbReference type="GO" id="GO:0016020">
    <property type="term" value="C:membrane"/>
    <property type="evidence" value="ECO:0007669"/>
    <property type="project" value="UniProtKB-SubCell"/>
</dbReference>
<gene>
    <name evidence="8" type="ORF">US94_C0018G0003</name>
</gene>
<sequence length="193" mass="21993">MDQNSTPVPKLSPAQNFFYGSGCLFELTKWIVVLLVIGTLIHFFVGTLFIVDGLSMEPNFHSGQYILVNRWQYNFGEPARGDVVVLKFPGDPEHKKYIKRIIGLPGEKVQIINGTVYINDQKLNEKYLPNGMLTLPNVNRTLRDDDYFLLGDNRPNSSDSRTWGISPKRYLIGRAAYTIWPLNLKGIILQPSY</sequence>
<reference evidence="8 9" key="1">
    <citation type="journal article" date="2015" name="Nature">
        <title>rRNA introns, odd ribosomes, and small enigmatic genomes across a large radiation of phyla.</title>
        <authorList>
            <person name="Brown C.T."/>
            <person name="Hug L.A."/>
            <person name="Thomas B.C."/>
            <person name="Sharon I."/>
            <person name="Castelle C.J."/>
            <person name="Singh A."/>
            <person name="Wilkins M.J."/>
            <person name="Williams K.H."/>
            <person name="Banfield J.F."/>
        </authorList>
    </citation>
    <scope>NUCLEOTIDE SEQUENCE [LARGE SCALE GENOMIC DNA]</scope>
</reference>
<evidence type="ECO:0000256" key="6">
    <source>
        <dbReference type="RuleBase" id="RU362042"/>
    </source>
</evidence>
<dbReference type="InterPro" id="IPR019757">
    <property type="entry name" value="Pept_S26A_signal_pept_1_Lys-AS"/>
</dbReference>
<dbReference type="EC" id="3.4.21.89" evidence="3 6"/>
<evidence type="ECO:0000256" key="4">
    <source>
        <dbReference type="ARBA" id="ARBA00022801"/>
    </source>
</evidence>
<feature type="active site" evidence="5">
    <location>
        <position position="55"/>
    </location>
</feature>
<dbReference type="InterPro" id="IPR036286">
    <property type="entry name" value="LexA/Signal_pep-like_sf"/>
</dbReference>
<evidence type="ECO:0000313" key="9">
    <source>
        <dbReference type="Proteomes" id="UP000034498"/>
    </source>
</evidence>
<dbReference type="InterPro" id="IPR019533">
    <property type="entry name" value="Peptidase_S26"/>
</dbReference>
<name>A0A0G0KEM7_9BACT</name>
<dbReference type="GO" id="GO:0009003">
    <property type="term" value="F:signal peptidase activity"/>
    <property type="evidence" value="ECO:0007669"/>
    <property type="project" value="UniProtKB-EC"/>
</dbReference>
<dbReference type="NCBIfam" id="TIGR02227">
    <property type="entry name" value="sigpep_I_bact"/>
    <property type="match status" value="1"/>
</dbReference>
<dbReference type="Gene3D" id="2.10.109.10">
    <property type="entry name" value="Umud Fragment, subunit A"/>
    <property type="match status" value="1"/>
</dbReference>
<keyword evidence="6" id="KW-0645">Protease</keyword>
<accession>A0A0G0KEM7</accession>
<proteinExistence type="inferred from homology"/>
<dbReference type="STRING" id="1618336.US94_C0018G0003"/>
<dbReference type="Pfam" id="PF10502">
    <property type="entry name" value="Peptidase_S26"/>
    <property type="match status" value="1"/>
</dbReference>
<dbReference type="SUPFAM" id="SSF51306">
    <property type="entry name" value="LexA/Signal peptidase"/>
    <property type="match status" value="1"/>
</dbReference>
<dbReference type="GO" id="GO:0006465">
    <property type="term" value="P:signal peptide processing"/>
    <property type="evidence" value="ECO:0007669"/>
    <property type="project" value="InterPro"/>
</dbReference>
<comment type="catalytic activity">
    <reaction evidence="1 6">
        <text>Cleavage of hydrophobic, N-terminal signal or leader sequences from secreted and periplasmic proteins.</text>
        <dbReference type="EC" id="3.4.21.89"/>
    </reaction>
</comment>
<evidence type="ECO:0000256" key="3">
    <source>
        <dbReference type="ARBA" id="ARBA00013208"/>
    </source>
</evidence>
<keyword evidence="6" id="KW-0812">Transmembrane</keyword>
<comment type="caution">
    <text evidence="8">The sequence shown here is derived from an EMBL/GenBank/DDBJ whole genome shotgun (WGS) entry which is preliminary data.</text>
</comment>
<evidence type="ECO:0000256" key="1">
    <source>
        <dbReference type="ARBA" id="ARBA00000677"/>
    </source>
</evidence>
<keyword evidence="6" id="KW-1133">Transmembrane helix</keyword>
<dbReference type="CDD" id="cd06530">
    <property type="entry name" value="S26_SPase_I"/>
    <property type="match status" value="1"/>
</dbReference>
<comment type="subcellular location">
    <subcellularLocation>
        <location evidence="6">Membrane</location>
        <topology evidence="6">Single-pass type II membrane protein</topology>
    </subcellularLocation>
</comment>
<feature type="domain" description="Peptidase S26" evidence="7">
    <location>
        <begin position="25"/>
        <end position="180"/>
    </location>
</feature>
<dbReference type="GO" id="GO:0004252">
    <property type="term" value="F:serine-type endopeptidase activity"/>
    <property type="evidence" value="ECO:0007669"/>
    <property type="project" value="InterPro"/>
</dbReference>
<feature type="transmembrane region" description="Helical" evidence="6">
    <location>
        <begin position="30"/>
        <end position="51"/>
    </location>
</feature>
<protein>
    <recommendedName>
        <fullName evidence="3 6">Signal peptidase I</fullName>
        <ecNumber evidence="3 6">3.4.21.89</ecNumber>
    </recommendedName>
</protein>
<evidence type="ECO:0000313" key="8">
    <source>
        <dbReference type="EMBL" id="KKQ73965.1"/>
    </source>
</evidence>